<comment type="function">
    <text evidence="6">Putative transcription activator involved in regulating light control of development.</text>
</comment>
<dbReference type="Pfam" id="PF03101">
    <property type="entry name" value="FAR1"/>
    <property type="match status" value="1"/>
</dbReference>
<dbReference type="EMBL" id="GBRH01215808">
    <property type="protein sequence ID" value="JAD82087.1"/>
    <property type="molecule type" value="Transcribed_RNA"/>
</dbReference>
<evidence type="ECO:0000256" key="6">
    <source>
        <dbReference type="RuleBase" id="RU367018"/>
    </source>
</evidence>
<dbReference type="InterPro" id="IPR007527">
    <property type="entry name" value="Znf_SWIM"/>
</dbReference>
<keyword evidence="6" id="KW-0539">Nucleus</keyword>
<dbReference type="InterPro" id="IPR018289">
    <property type="entry name" value="MULE_transposase_dom"/>
</dbReference>
<feature type="domain" description="SWIM-type" evidence="8">
    <location>
        <begin position="512"/>
        <end position="548"/>
    </location>
</feature>
<dbReference type="AlphaFoldDB" id="A0A0A9DED4"/>
<keyword evidence="4 6" id="KW-0862">Zinc</keyword>
<accession>A0A0A9DED4</accession>
<organism evidence="9">
    <name type="scientific">Arundo donax</name>
    <name type="common">Giant reed</name>
    <name type="synonym">Donax arundinaceus</name>
    <dbReference type="NCBI Taxonomy" id="35708"/>
    <lineage>
        <taxon>Eukaryota</taxon>
        <taxon>Viridiplantae</taxon>
        <taxon>Streptophyta</taxon>
        <taxon>Embryophyta</taxon>
        <taxon>Tracheophyta</taxon>
        <taxon>Spermatophyta</taxon>
        <taxon>Magnoliopsida</taxon>
        <taxon>Liliopsida</taxon>
        <taxon>Poales</taxon>
        <taxon>Poaceae</taxon>
        <taxon>PACMAD clade</taxon>
        <taxon>Arundinoideae</taxon>
        <taxon>Arundineae</taxon>
        <taxon>Arundo</taxon>
    </lineage>
</organism>
<feature type="compositionally biased region" description="Low complexity" evidence="7">
    <location>
        <begin position="154"/>
        <end position="166"/>
    </location>
</feature>
<dbReference type="Pfam" id="PF10551">
    <property type="entry name" value="MULE"/>
    <property type="match status" value="1"/>
</dbReference>
<evidence type="ECO:0000256" key="5">
    <source>
        <dbReference type="PROSITE-ProRule" id="PRU00325"/>
    </source>
</evidence>
<comment type="similarity">
    <text evidence="1 6">Belongs to the FHY3/FAR1 family.</text>
</comment>
<feature type="region of interest" description="Disordered" evidence="7">
    <location>
        <begin position="74"/>
        <end position="111"/>
    </location>
</feature>
<evidence type="ECO:0000256" key="4">
    <source>
        <dbReference type="ARBA" id="ARBA00022833"/>
    </source>
</evidence>
<feature type="region of interest" description="Disordered" evidence="7">
    <location>
        <begin position="130"/>
        <end position="179"/>
    </location>
</feature>
<reference evidence="9" key="2">
    <citation type="journal article" date="2015" name="Data Brief">
        <title>Shoot transcriptome of the giant reed, Arundo donax.</title>
        <authorList>
            <person name="Barrero R.A."/>
            <person name="Guerrero F.D."/>
            <person name="Moolhuijzen P."/>
            <person name="Goolsby J.A."/>
            <person name="Tidwell J."/>
            <person name="Bellgard S.E."/>
            <person name="Bellgard M.I."/>
        </authorList>
    </citation>
    <scope>NUCLEOTIDE SEQUENCE</scope>
    <source>
        <tissue evidence="9">Shoot tissue taken approximately 20 cm above the soil surface</tissue>
    </source>
</reference>
<evidence type="ECO:0000256" key="7">
    <source>
        <dbReference type="SAM" id="MobiDB-lite"/>
    </source>
</evidence>
<dbReference type="GO" id="GO:0005634">
    <property type="term" value="C:nucleus"/>
    <property type="evidence" value="ECO:0007669"/>
    <property type="project" value="UniProtKB-SubCell"/>
</dbReference>
<dbReference type="InterPro" id="IPR006564">
    <property type="entry name" value="Znf_PMZ"/>
</dbReference>
<protein>
    <recommendedName>
        <fullName evidence="6">Protein FAR1-RELATED SEQUENCE</fullName>
    </recommendedName>
</protein>
<comment type="subcellular location">
    <subcellularLocation>
        <location evidence="6">Nucleus</location>
    </subcellularLocation>
</comment>
<evidence type="ECO:0000259" key="8">
    <source>
        <dbReference type="PROSITE" id="PS50966"/>
    </source>
</evidence>
<name>A0A0A9DED4_ARUDO</name>
<dbReference type="Pfam" id="PF04434">
    <property type="entry name" value="SWIM"/>
    <property type="match status" value="1"/>
</dbReference>
<keyword evidence="2 6" id="KW-0479">Metal-binding</keyword>
<dbReference type="SMART" id="SM00575">
    <property type="entry name" value="ZnF_PMZ"/>
    <property type="match status" value="1"/>
</dbReference>
<evidence type="ECO:0000256" key="2">
    <source>
        <dbReference type="ARBA" id="ARBA00022723"/>
    </source>
</evidence>
<evidence type="ECO:0000313" key="9">
    <source>
        <dbReference type="EMBL" id="JAD82087.1"/>
    </source>
</evidence>
<evidence type="ECO:0000256" key="3">
    <source>
        <dbReference type="ARBA" id="ARBA00022771"/>
    </source>
</evidence>
<evidence type="ECO:0000256" key="1">
    <source>
        <dbReference type="ARBA" id="ARBA00005889"/>
    </source>
</evidence>
<dbReference type="InterPro" id="IPR031052">
    <property type="entry name" value="FHY3/FAR1"/>
</dbReference>
<dbReference type="PROSITE" id="PS50966">
    <property type="entry name" value="ZF_SWIM"/>
    <property type="match status" value="1"/>
</dbReference>
<dbReference type="GO" id="GO:0006355">
    <property type="term" value="P:regulation of DNA-templated transcription"/>
    <property type="evidence" value="ECO:0007669"/>
    <property type="project" value="UniProtKB-UniRule"/>
</dbReference>
<sequence length="627" mass="70637">MSADIGAEVPPNSDTVTAVAGAPAVGMVFSSPESAREFYCAYAARAGFRVRSSKSFTSRLDDAVIMRRFVCTRQGLPSRKDPPLDPSKKRRNRASARAGCPAMVQVNRRPGPAGATHWVVSRCVFHHSHPLGGDNSGAGGTESADTPDKRSDESSQPPSGQSGNGNAELSQRTSLGPGGSVAQSLLEHFKKKQAENPAFCYAVQLDRSNSVINFMWVDARARLLYRWWFGDAVALDLSCKRNSSSVPFVALTGLNHRRQVIVFGCALMTNESEDSFVWLFETWLAFMGGKKPVSFTIGYNRAVEMAAMKVFREVRHRFCRRDIFSNCKVWLAGVYAAHPSFKQELKECVNELERINEFESAWRLLLKKYNLLGNEWLQTIYSIRHQWVSVYLMDSFFGELLNAPKLETMLKFFRRNAITTTSLLDLVMQLDKAILGHYHNELQEDFAAFHSVMVMKTPYPMEKQASDLYSKLLFDLFQDELVGSSQFLVQKVETGHISKFEVTKSGIANRRYTVVYNEPGNRITCSCHKFEHGGILCRHALRVLIAIGMLVLPDKYILKRWTRNAKSDILSPVPRNSRGPLAWRCNDLCRDAIRFAEEGATSAEIYKIAKEVLHKAFTEILPQRKFP</sequence>
<dbReference type="GO" id="GO:0008270">
    <property type="term" value="F:zinc ion binding"/>
    <property type="evidence" value="ECO:0007669"/>
    <property type="project" value="UniProtKB-UniRule"/>
</dbReference>
<proteinExistence type="inferred from homology"/>
<keyword evidence="3 5" id="KW-0863">Zinc-finger</keyword>
<feature type="compositionally biased region" description="Basic and acidic residues" evidence="7">
    <location>
        <begin position="78"/>
        <end position="87"/>
    </location>
</feature>
<dbReference type="InterPro" id="IPR004330">
    <property type="entry name" value="FAR1_DNA_bnd_dom"/>
</dbReference>
<reference evidence="9" key="1">
    <citation type="submission" date="2014-09" db="EMBL/GenBank/DDBJ databases">
        <authorList>
            <person name="Magalhaes I.L.F."/>
            <person name="Oliveira U."/>
            <person name="Santos F.R."/>
            <person name="Vidigal T.H.D.A."/>
            <person name="Brescovit A.D."/>
            <person name="Santos A.J."/>
        </authorList>
    </citation>
    <scope>NUCLEOTIDE SEQUENCE</scope>
    <source>
        <tissue evidence="9">Shoot tissue taken approximately 20 cm above the soil surface</tissue>
    </source>
</reference>
<dbReference type="PANTHER" id="PTHR31669:SF179">
    <property type="entry name" value="PROTEIN FAR1-RELATED SEQUENCE 5"/>
    <property type="match status" value="1"/>
</dbReference>
<dbReference type="PANTHER" id="PTHR31669">
    <property type="entry name" value="PROTEIN FAR1-RELATED SEQUENCE 10-RELATED"/>
    <property type="match status" value="1"/>
</dbReference>